<dbReference type="PANTHER" id="PTHR33332">
    <property type="entry name" value="REVERSE TRANSCRIPTASE DOMAIN-CONTAINING PROTEIN"/>
    <property type="match status" value="1"/>
</dbReference>
<evidence type="ECO:0000313" key="2">
    <source>
        <dbReference type="Proteomes" id="UP001153620"/>
    </source>
</evidence>
<evidence type="ECO:0008006" key="3">
    <source>
        <dbReference type="Google" id="ProtNLM"/>
    </source>
</evidence>
<gene>
    <name evidence="1" type="ORF">CHIRRI_LOCUS7409</name>
</gene>
<name>A0A9N9RTD5_9DIPT</name>
<organism evidence="1 2">
    <name type="scientific">Chironomus riparius</name>
    <dbReference type="NCBI Taxonomy" id="315576"/>
    <lineage>
        <taxon>Eukaryota</taxon>
        <taxon>Metazoa</taxon>
        <taxon>Ecdysozoa</taxon>
        <taxon>Arthropoda</taxon>
        <taxon>Hexapoda</taxon>
        <taxon>Insecta</taxon>
        <taxon>Pterygota</taxon>
        <taxon>Neoptera</taxon>
        <taxon>Endopterygota</taxon>
        <taxon>Diptera</taxon>
        <taxon>Nematocera</taxon>
        <taxon>Chironomoidea</taxon>
        <taxon>Chironomidae</taxon>
        <taxon>Chironominae</taxon>
        <taxon>Chironomus</taxon>
    </lineage>
</organism>
<keyword evidence="2" id="KW-1185">Reference proteome</keyword>
<dbReference type="EMBL" id="OU895878">
    <property type="protein sequence ID" value="CAG9804526.1"/>
    <property type="molecule type" value="Genomic_DNA"/>
</dbReference>
<sequence length="181" mass="21162">MLEKTRNDRIFYNNLAFDWKSSVKYLGVTLDNKLLFKDHIDNVIHKASAHSFSSFYCILKRNSHASLESKLRIYKSYIRPIMTYACPIFVNAAKCHINKLQLFQNKILRMILDIHWDDFKSNKDIHDSANIPLIKDYIDKITNNFYSKSNSHSNHLIANLGNYDADSLPFVAKHRLPKPVM</sequence>
<dbReference type="AlphaFoldDB" id="A0A9N9RTD5"/>
<accession>A0A9N9RTD5</accession>
<evidence type="ECO:0000313" key="1">
    <source>
        <dbReference type="EMBL" id="CAG9804526.1"/>
    </source>
</evidence>
<dbReference type="OrthoDB" id="7791090at2759"/>
<reference evidence="1" key="1">
    <citation type="submission" date="2022-01" db="EMBL/GenBank/DDBJ databases">
        <authorList>
            <person name="King R."/>
        </authorList>
    </citation>
    <scope>NUCLEOTIDE SEQUENCE</scope>
</reference>
<protein>
    <recommendedName>
        <fullName evidence="3">Reverse transcriptase</fullName>
    </recommendedName>
</protein>
<reference evidence="1" key="2">
    <citation type="submission" date="2022-10" db="EMBL/GenBank/DDBJ databases">
        <authorList>
            <consortium name="ENA_rothamsted_submissions"/>
            <consortium name="culmorum"/>
            <person name="King R."/>
        </authorList>
    </citation>
    <scope>NUCLEOTIDE SEQUENCE</scope>
</reference>
<proteinExistence type="predicted"/>
<dbReference type="Proteomes" id="UP001153620">
    <property type="component" value="Chromosome 2"/>
</dbReference>